<dbReference type="InterPro" id="IPR025577">
    <property type="entry name" value="FlxA"/>
</dbReference>
<keyword evidence="1" id="KW-0175">Coiled coil</keyword>
<feature type="coiled-coil region" evidence="1">
    <location>
        <begin position="29"/>
        <end position="100"/>
    </location>
</feature>
<gene>
    <name evidence="3" type="ORF">ABFV83_03535</name>
</gene>
<dbReference type="AlphaFoldDB" id="A0AAU7PR89"/>
<sequence>MTVTNITSGYSANYGQVQKINSGNQDSRLKSIQDQIDEVQKQLQSLSNNEKISVEQKMTRQKELQQQLQDLNKQLSQRKVEIQQEKREKATAKVNKQETVSPNMDKQDFQMVGADFMQSMVRADTSIKQANVTQSVKNGMEGRAGVLEREIITDRGRGSTEKKEAELAKVNEHIKDASYNMLKRASDINTTLEKTKEKETKAEENEQGTEEVNHGVFIEEANGEKPLDNTNSMYLQSSEYQVKGQYIDVRR</sequence>
<reference evidence="3" key="1">
    <citation type="submission" date="2024-06" db="EMBL/GenBank/DDBJ databases">
        <title>Lacrimispora cavernae sp. nov., a novel anaerobe isolated from bat guano pile inside a cave.</title>
        <authorList>
            <person name="Miller S.L."/>
            <person name="Lu N."/>
            <person name="King J."/>
            <person name="Sankaranarayanan K."/>
            <person name="Lawson P.A."/>
        </authorList>
    </citation>
    <scope>NUCLEOTIDE SEQUENCE</scope>
    <source>
        <strain evidence="3">BS-2</strain>
    </source>
</reference>
<dbReference type="Pfam" id="PF14282">
    <property type="entry name" value="FlxA"/>
    <property type="match status" value="1"/>
</dbReference>
<proteinExistence type="predicted"/>
<dbReference type="RefSeq" id="WP_349947566.1">
    <property type="nucleotide sequence ID" value="NZ_CP157940.1"/>
</dbReference>
<accession>A0AAU7PR89</accession>
<evidence type="ECO:0000256" key="1">
    <source>
        <dbReference type="SAM" id="Coils"/>
    </source>
</evidence>
<feature type="region of interest" description="Disordered" evidence="2">
    <location>
        <begin position="192"/>
        <end position="233"/>
    </location>
</feature>
<feature type="compositionally biased region" description="Basic and acidic residues" evidence="2">
    <location>
        <begin position="193"/>
        <end position="204"/>
    </location>
</feature>
<organism evidence="3">
    <name type="scientific">Lacrimispora sp. BS-2</name>
    <dbReference type="NCBI Taxonomy" id="3151850"/>
    <lineage>
        <taxon>Bacteria</taxon>
        <taxon>Bacillati</taxon>
        <taxon>Bacillota</taxon>
        <taxon>Clostridia</taxon>
        <taxon>Lachnospirales</taxon>
        <taxon>Lachnospiraceae</taxon>
        <taxon>Lacrimispora</taxon>
    </lineage>
</organism>
<dbReference type="EMBL" id="CP157940">
    <property type="protein sequence ID" value="XBS54878.1"/>
    <property type="molecule type" value="Genomic_DNA"/>
</dbReference>
<evidence type="ECO:0000313" key="3">
    <source>
        <dbReference type="EMBL" id="XBS54878.1"/>
    </source>
</evidence>
<evidence type="ECO:0000256" key="2">
    <source>
        <dbReference type="SAM" id="MobiDB-lite"/>
    </source>
</evidence>
<name>A0AAU7PR89_9FIRM</name>
<protein>
    <submittedName>
        <fullName evidence="3">FlxA-like family protein</fullName>
    </submittedName>
</protein>